<dbReference type="RefSeq" id="WP_009601074.1">
    <property type="nucleotide sequence ID" value="NZ_AEIU01000068.1"/>
</dbReference>
<sequence>MNFALFILCALILTLQGCSQYIQDTGATMKEAFTGLEDTTVTLEKVRDLPYASIYARINHGHRLFLVLAFAETNPLTQSLRLKWVSSDGAMLVTENGRVVKTLNLPNYNLVEAHYPQQPTEKAAAWQAYYDWQPGYQFDQRVFVRSNLVKFEPLTSLLWQTKAAKVVENLDFPDGSQLQNFYWLNEQGLVVKSLQWLIPEKLMIEIEILKPYIG</sequence>
<reference evidence="1 2" key="1">
    <citation type="journal article" date="2012" name="Int. J. Syst. Evol. Microbiol.">
        <title>Vibrio caribbeanicus sp. nov., isolated from the marine sponge Scleritoderma cyanea.</title>
        <authorList>
            <person name="Hoffmann M."/>
            <person name="Monday S.R."/>
            <person name="Allard M.W."/>
            <person name="Strain E.A."/>
            <person name="Whittaker P."/>
            <person name="Naum M."/>
            <person name="McCarthy P.J."/>
            <person name="Lopez J.V."/>
            <person name="Fischer M."/>
            <person name="Brown E.W."/>
        </authorList>
    </citation>
    <scope>NUCLEOTIDE SEQUENCE [LARGE SCALE GENOMIC DNA]</scope>
    <source>
        <strain evidence="1 2">ATCC BAA-2122</strain>
    </source>
</reference>
<proteinExistence type="predicted"/>
<comment type="caution">
    <text evidence="1">The sequence shown here is derived from an EMBL/GenBank/DDBJ whole genome shotgun (WGS) entry which is preliminary data.</text>
</comment>
<dbReference type="EMBL" id="AEIU01000068">
    <property type="protein sequence ID" value="EFP97004.1"/>
    <property type="molecule type" value="Genomic_DNA"/>
</dbReference>
<organism evidence="1 2">
    <name type="scientific">Vibrio caribbeanicus ATCC BAA-2122</name>
    <dbReference type="NCBI Taxonomy" id="796620"/>
    <lineage>
        <taxon>Bacteria</taxon>
        <taxon>Pseudomonadati</taxon>
        <taxon>Pseudomonadota</taxon>
        <taxon>Gammaproteobacteria</taxon>
        <taxon>Vibrionales</taxon>
        <taxon>Vibrionaceae</taxon>
        <taxon>Vibrio</taxon>
    </lineage>
</organism>
<dbReference type="InterPro" id="IPR021308">
    <property type="entry name" value="GfcB"/>
</dbReference>
<dbReference type="Pfam" id="PF11102">
    <property type="entry name" value="YjbF"/>
    <property type="match status" value="1"/>
</dbReference>
<dbReference type="eggNOG" id="ENOG502ZAMG">
    <property type="taxonomic scope" value="Bacteria"/>
</dbReference>
<keyword evidence="2" id="KW-1185">Reference proteome</keyword>
<name>E3BJ78_9VIBR</name>
<evidence type="ECO:0008006" key="3">
    <source>
        <dbReference type="Google" id="ProtNLM"/>
    </source>
</evidence>
<dbReference type="InterPro" id="IPR023373">
    <property type="entry name" value="YmcC_sf"/>
</dbReference>
<evidence type="ECO:0000313" key="1">
    <source>
        <dbReference type="EMBL" id="EFP97004.1"/>
    </source>
</evidence>
<dbReference type="SUPFAM" id="SSF159270">
    <property type="entry name" value="YmcC-like"/>
    <property type="match status" value="1"/>
</dbReference>
<gene>
    <name evidence="1" type="ORF">VIBC2010_20350</name>
</gene>
<evidence type="ECO:0000313" key="2">
    <source>
        <dbReference type="Proteomes" id="UP000002943"/>
    </source>
</evidence>
<dbReference type="STRING" id="796620.VIBC2010_20350"/>
<protein>
    <recommendedName>
        <fullName evidence="3">Lipoprotein</fullName>
    </recommendedName>
</protein>
<dbReference type="AlphaFoldDB" id="E3BJ78"/>
<accession>E3BJ78</accession>
<dbReference type="Gene3D" id="2.40.360.10">
    <property type="entry name" value="YmcC-like"/>
    <property type="match status" value="1"/>
</dbReference>
<dbReference type="Proteomes" id="UP000002943">
    <property type="component" value="Unassembled WGS sequence"/>
</dbReference>